<dbReference type="Pfam" id="PF04972">
    <property type="entry name" value="BON"/>
    <property type="match status" value="1"/>
</dbReference>
<feature type="compositionally biased region" description="Basic and acidic residues" evidence="1">
    <location>
        <begin position="231"/>
        <end position="243"/>
    </location>
</feature>
<feature type="region of interest" description="Disordered" evidence="1">
    <location>
        <begin position="31"/>
        <end position="323"/>
    </location>
</feature>
<keyword evidence="4" id="KW-1185">Reference proteome</keyword>
<evidence type="ECO:0000313" key="3">
    <source>
        <dbReference type="EMBL" id="SKC42385.1"/>
    </source>
</evidence>
<dbReference type="EMBL" id="FUZV01000001">
    <property type="protein sequence ID" value="SKC42385.1"/>
    <property type="molecule type" value="Genomic_DNA"/>
</dbReference>
<evidence type="ECO:0000259" key="2">
    <source>
        <dbReference type="PROSITE" id="PS50914"/>
    </source>
</evidence>
<dbReference type="AlphaFoldDB" id="A0A1T5ITC8"/>
<dbReference type="InterPro" id="IPR007055">
    <property type="entry name" value="BON_dom"/>
</dbReference>
<dbReference type="STRING" id="428993.SAMN06296058_0220"/>
<accession>A0A1T5ITC8</accession>
<gene>
    <name evidence="3" type="ORF">SAMN06296058_0220</name>
</gene>
<dbReference type="Proteomes" id="UP000190341">
    <property type="component" value="Unassembled WGS sequence"/>
</dbReference>
<organism evidence="3 4">
    <name type="scientific">Pseudoxanthomonas indica</name>
    <dbReference type="NCBI Taxonomy" id="428993"/>
    <lineage>
        <taxon>Bacteria</taxon>
        <taxon>Pseudomonadati</taxon>
        <taxon>Pseudomonadota</taxon>
        <taxon>Gammaproteobacteria</taxon>
        <taxon>Lysobacterales</taxon>
        <taxon>Lysobacteraceae</taxon>
        <taxon>Pseudoxanthomonas</taxon>
    </lineage>
</organism>
<dbReference type="PANTHER" id="PTHR34606:SF15">
    <property type="entry name" value="BON DOMAIN-CONTAINING PROTEIN"/>
    <property type="match status" value="1"/>
</dbReference>
<feature type="compositionally biased region" description="Low complexity" evidence="1">
    <location>
        <begin position="255"/>
        <end position="266"/>
    </location>
</feature>
<evidence type="ECO:0000256" key="1">
    <source>
        <dbReference type="SAM" id="MobiDB-lite"/>
    </source>
</evidence>
<reference evidence="3 4" key="1">
    <citation type="submission" date="2017-02" db="EMBL/GenBank/DDBJ databases">
        <authorList>
            <person name="Peterson S.W."/>
        </authorList>
    </citation>
    <scope>NUCLEOTIDE SEQUENCE [LARGE SCALE GENOMIC DNA]</scope>
    <source>
        <strain evidence="3 4">P15</strain>
    </source>
</reference>
<dbReference type="Gene3D" id="3.30.1340.30">
    <property type="match status" value="1"/>
</dbReference>
<sequence>MDDKQVGTELKAALGELRHLASQLVNNSRDWLENRRQEMNHGNKQYGPSRDPRRNEREGRGYGEGYGTAGTQGRPREEDLEDPARNLGDDARWARGRESDDDVRSQYGDGGRGGHDPGGYSQRHGGRERSGFSEYANSPREYGSAFDDSDFGAGRSRARSAARGAGRFGEDRDSGYYSRPGRAEGGEYSQGYGRERDPGRAYGPEDFSQRYAQQGDVFDDQGYGDAGHFAEQQRPHTGGDWRHRGGPSVSGNWRSGSQAQGGHAQGRNYGQADYGQGSYGRGGYGQQNDQRARGAGDYSGYSENDRNQQNFRGRGPRGYTRSDERITEDLNERLTDDWQLDADDIQVSVSAGVATLSGTVEQRWLKHHAENLAESCSGVKDVRNEIRVVGSGSRESASGFAGSTGSSTATGSNMSSENEAGSRSRGTGASASSASTSASGATTGGKTAGNATPGSNTH</sequence>
<dbReference type="PROSITE" id="PS50914">
    <property type="entry name" value="BON"/>
    <property type="match status" value="1"/>
</dbReference>
<dbReference type="OrthoDB" id="8963247at2"/>
<protein>
    <submittedName>
        <fullName evidence="3">BON domain-containing protein</fullName>
    </submittedName>
</protein>
<evidence type="ECO:0000313" key="4">
    <source>
        <dbReference type="Proteomes" id="UP000190341"/>
    </source>
</evidence>
<feature type="compositionally biased region" description="Low complexity" evidence="1">
    <location>
        <begin position="151"/>
        <end position="165"/>
    </location>
</feature>
<feature type="compositionally biased region" description="Low complexity" evidence="1">
    <location>
        <begin position="396"/>
        <end position="441"/>
    </location>
</feature>
<feature type="compositionally biased region" description="Basic and acidic residues" evidence="1">
    <location>
        <begin position="74"/>
        <end position="104"/>
    </location>
</feature>
<dbReference type="InterPro" id="IPR051686">
    <property type="entry name" value="Lipoprotein_DolP"/>
</dbReference>
<dbReference type="PANTHER" id="PTHR34606">
    <property type="entry name" value="BON DOMAIN-CONTAINING PROTEIN"/>
    <property type="match status" value="1"/>
</dbReference>
<feature type="region of interest" description="Disordered" evidence="1">
    <location>
        <begin position="390"/>
        <end position="458"/>
    </location>
</feature>
<feature type="compositionally biased region" description="Basic and acidic residues" evidence="1">
    <location>
        <begin position="31"/>
        <end position="41"/>
    </location>
</feature>
<dbReference type="SMART" id="SM00749">
    <property type="entry name" value="BON"/>
    <property type="match status" value="1"/>
</dbReference>
<feature type="compositionally biased region" description="Basic and acidic residues" evidence="1">
    <location>
        <begin position="50"/>
        <end position="61"/>
    </location>
</feature>
<feature type="domain" description="BON" evidence="2">
    <location>
        <begin position="322"/>
        <end position="390"/>
    </location>
</feature>
<dbReference type="RefSeq" id="WP_079722648.1">
    <property type="nucleotide sequence ID" value="NZ_BMCL01000003.1"/>
</dbReference>
<proteinExistence type="predicted"/>
<dbReference type="InterPro" id="IPR014004">
    <property type="entry name" value="Transpt-assoc_nodulatn_dom_bac"/>
</dbReference>
<name>A0A1T5ITC8_9GAMM</name>
<feature type="compositionally biased region" description="Low complexity" evidence="1">
    <location>
        <begin position="448"/>
        <end position="458"/>
    </location>
</feature>